<dbReference type="HOGENOM" id="CLU_3166253_0_0_9"/>
<evidence type="ECO:0000313" key="1">
    <source>
        <dbReference type="EMBL" id="AFS79637.1"/>
    </source>
</evidence>
<protein>
    <submittedName>
        <fullName evidence="1">Uncharacterized protein</fullName>
    </submittedName>
</protein>
<gene>
    <name evidence="1" type="ordered locus">Curi_c26420</name>
</gene>
<evidence type="ECO:0000313" key="2">
    <source>
        <dbReference type="Proteomes" id="UP000006094"/>
    </source>
</evidence>
<dbReference type="AlphaFoldDB" id="K0B382"/>
<dbReference type="STRING" id="1128398.Curi_c26420"/>
<dbReference type="RefSeq" id="WP_014968771.1">
    <property type="nucleotide sequence ID" value="NC_018664.1"/>
</dbReference>
<dbReference type="KEGG" id="cad:Curi_c26420"/>
<organism evidence="1 2">
    <name type="scientific">Gottschalkia acidurici (strain ATCC 7906 / DSM 604 / BCRC 14475 / CIP 104303 / KCTC 5404 / NCIMB 10678 / 9a)</name>
    <name type="common">Clostridium acidurici</name>
    <dbReference type="NCBI Taxonomy" id="1128398"/>
    <lineage>
        <taxon>Bacteria</taxon>
        <taxon>Bacillati</taxon>
        <taxon>Bacillota</taxon>
        <taxon>Tissierellia</taxon>
        <taxon>Tissierellales</taxon>
        <taxon>Gottschalkiaceae</taxon>
        <taxon>Gottschalkia</taxon>
    </lineage>
</organism>
<name>K0B382_GOTA9</name>
<accession>K0B382</accession>
<sequence>MYLTRELLFPRGIGDIAGSMPIVIFAYAGFKTMIKLFIVRLDIIIRI</sequence>
<keyword evidence="2" id="KW-1185">Reference proteome</keyword>
<dbReference type="Proteomes" id="UP000006094">
    <property type="component" value="Chromosome"/>
</dbReference>
<proteinExistence type="predicted"/>
<reference evidence="1 2" key="1">
    <citation type="journal article" date="2012" name="PLoS ONE">
        <title>The purine-utilizing bacterium Clostridium acidurici 9a: a genome-guided metabolic reconsideration.</title>
        <authorList>
            <person name="Hartwich K."/>
            <person name="Poehlein A."/>
            <person name="Daniel R."/>
        </authorList>
    </citation>
    <scope>NUCLEOTIDE SEQUENCE [LARGE SCALE GENOMIC DNA]</scope>
    <source>
        <strain evidence="2">ATCC 7906 / DSM 604 / BCRC 14475 / CIP 104303 / KCTC 5404 / NCIMB 10678 / 9a</strain>
    </source>
</reference>
<dbReference type="EMBL" id="CP003326">
    <property type="protein sequence ID" value="AFS79637.1"/>
    <property type="molecule type" value="Genomic_DNA"/>
</dbReference>